<dbReference type="STRING" id="1736691.SAMN06295964_1200"/>
<name>A0A1T4YWI3_9ACTN</name>
<feature type="domain" description="SnoaL-like" evidence="2">
    <location>
        <begin position="5"/>
        <end position="118"/>
    </location>
</feature>
<reference evidence="4" key="1">
    <citation type="submission" date="2017-02" db="EMBL/GenBank/DDBJ databases">
        <authorList>
            <person name="Varghese N."/>
            <person name="Submissions S."/>
        </authorList>
    </citation>
    <scope>NUCLEOTIDE SEQUENCE [LARGE SCALE GENOMIC DNA]</scope>
    <source>
        <strain evidence="4">9H-4</strain>
    </source>
</reference>
<evidence type="ECO:0000259" key="2">
    <source>
        <dbReference type="Pfam" id="PF13577"/>
    </source>
</evidence>
<dbReference type="RefSeq" id="WP_153302883.1">
    <property type="nucleotide sequence ID" value="NZ_LT796768.1"/>
</dbReference>
<evidence type="ECO:0000313" key="4">
    <source>
        <dbReference type="Proteomes" id="UP000191040"/>
    </source>
</evidence>
<dbReference type="OrthoDB" id="4941530at2"/>
<dbReference type="EMBL" id="LT796768">
    <property type="protein sequence ID" value="SKB06140.1"/>
    <property type="molecule type" value="Genomic_DNA"/>
</dbReference>
<dbReference type="InterPro" id="IPR032710">
    <property type="entry name" value="NTF2-like_dom_sf"/>
</dbReference>
<dbReference type="Gene3D" id="3.10.450.50">
    <property type="match status" value="1"/>
</dbReference>
<dbReference type="SUPFAM" id="SSF54427">
    <property type="entry name" value="NTF2-like"/>
    <property type="match status" value="1"/>
</dbReference>
<sequence length="146" mass="16320">MDHDTIADITQIQQLLARYAVYMSQHDVEGMVSRVFAPGGTYSAFGDVYSTTDFPRLMEAAPRGLYTTGLPLIELDGDTASGVQTLQFVAQATHELRIGYYTDTYTRTEDGWRLQTRRMTFMRRNGAHDSGRPHDPGRPTPSATNV</sequence>
<organism evidence="3 4">
    <name type="scientific">Aeromicrobium choanae</name>
    <dbReference type="NCBI Taxonomy" id="1736691"/>
    <lineage>
        <taxon>Bacteria</taxon>
        <taxon>Bacillati</taxon>
        <taxon>Actinomycetota</taxon>
        <taxon>Actinomycetes</taxon>
        <taxon>Propionibacteriales</taxon>
        <taxon>Nocardioidaceae</taxon>
        <taxon>Aeromicrobium</taxon>
    </lineage>
</organism>
<accession>A0A1T4YWI3</accession>
<evidence type="ECO:0000313" key="3">
    <source>
        <dbReference type="EMBL" id="SKB06140.1"/>
    </source>
</evidence>
<dbReference type="Proteomes" id="UP000191040">
    <property type="component" value="Chromosome I"/>
</dbReference>
<gene>
    <name evidence="3" type="ORF">SAMN06295964_1200</name>
</gene>
<feature type="compositionally biased region" description="Basic and acidic residues" evidence="1">
    <location>
        <begin position="126"/>
        <end position="137"/>
    </location>
</feature>
<dbReference type="AlphaFoldDB" id="A0A1T4YWI3"/>
<dbReference type="InterPro" id="IPR037401">
    <property type="entry name" value="SnoaL-like"/>
</dbReference>
<dbReference type="Pfam" id="PF13577">
    <property type="entry name" value="SnoaL_4"/>
    <property type="match status" value="1"/>
</dbReference>
<evidence type="ECO:0000256" key="1">
    <source>
        <dbReference type="SAM" id="MobiDB-lite"/>
    </source>
</evidence>
<keyword evidence="4" id="KW-1185">Reference proteome</keyword>
<proteinExistence type="predicted"/>
<protein>
    <submittedName>
        <fullName evidence="3">SnoaL-like domain-containing protein</fullName>
    </submittedName>
</protein>
<feature type="region of interest" description="Disordered" evidence="1">
    <location>
        <begin position="123"/>
        <end position="146"/>
    </location>
</feature>